<feature type="region of interest" description="Disordered" evidence="1">
    <location>
        <begin position="28"/>
        <end position="65"/>
    </location>
</feature>
<reference evidence="2" key="2">
    <citation type="submission" date="2020-08" db="EMBL/GenBank/DDBJ databases">
        <title>Plant Genome Project.</title>
        <authorList>
            <person name="Zhang R.-G."/>
        </authorList>
    </citation>
    <scope>NUCLEOTIDE SEQUENCE</scope>
    <source>
        <strain evidence="2">Huo1</strain>
        <tissue evidence="2">Leaf</tissue>
    </source>
</reference>
<evidence type="ECO:0000313" key="2">
    <source>
        <dbReference type="EMBL" id="KAG6389929.1"/>
    </source>
</evidence>
<gene>
    <name evidence="2" type="ORF">SASPL_151404</name>
</gene>
<keyword evidence="3" id="KW-1185">Reference proteome</keyword>
<dbReference type="EMBL" id="PNBA02000020">
    <property type="protein sequence ID" value="KAG6389929.1"/>
    <property type="molecule type" value="Genomic_DNA"/>
</dbReference>
<reference evidence="2" key="1">
    <citation type="submission" date="2018-01" db="EMBL/GenBank/DDBJ databases">
        <authorList>
            <person name="Mao J.F."/>
        </authorList>
    </citation>
    <scope>NUCLEOTIDE SEQUENCE</scope>
    <source>
        <strain evidence="2">Huo1</strain>
        <tissue evidence="2">Leaf</tissue>
    </source>
</reference>
<evidence type="ECO:0000313" key="3">
    <source>
        <dbReference type="Proteomes" id="UP000298416"/>
    </source>
</evidence>
<feature type="compositionally biased region" description="Pro residues" evidence="1">
    <location>
        <begin position="30"/>
        <end position="42"/>
    </location>
</feature>
<name>A0A8X8W8S4_SALSN</name>
<dbReference type="AlphaFoldDB" id="A0A8X8W8S4"/>
<proteinExistence type="predicted"/>
<comment type="caution">
    <text evidence="2">The sequence shown here is derived from an EMBL/GenBank/DDBJ whole genome shotgun (WGS) entry which is preliminary data.</text>
</comment>
<sequence length="104" mass="11418">MDSSSMVGPRPRRHAPALRAAQLHHLPVVLRPPLPRRAPPLPRRPRRDPGGAVEPQRRGDADALEVGELVDVREPTHELRGCRLGVSMGELAEEVLGIYGMGKE</sequence>
<protein>
    <submittedName>
        <fullName evidence="2">Uncharacterized protein</fullName>
    </submittedName>
</protein>
<evidence type="ECO:0000256" key="1">
    <source>
        <dbReference type="SAM" id="MobiDB-lite"/>
    </source>
</evidence>
<accession>A0A8X8W8S4</accession>
<dbReference type="Proteomes" id="UP000298416">
    <property type="component" value="Unassembled WGS sequence"/>
</dbReference>
<organism evidence="2">
    <name type="scientific">Salvia splendens</name>
    <name type="common">Scarlet sage</name>
    <dbReference type="NCBI Taxonomy" id="180675"/>
    <lineage>
        <taxon>Eukaryota</taxon>
        <taxon>Viridiplantae</taxon>
        <taxon>Streptophyta</taxon>
        <taxon>Embryophyta</taxon>
        <taxon>Tracheophyta</taxon>
        <taxon>Spermatophyta</taxon>
        <taxon>Magnoliopsida</taxon>
        <taxon>eudicotyledons</taxon>
        <taxon>Gunneridae</taxon>
        <taxon>Pentapetalae</taxon>
        <taxon>asterids</taxon>
        <taxon>lamiids</taxon>
        <taxon>Lamiales</taxon>
        <taxon>Lamiaceae</taxon>
        <taxon>Nepetoideae</taxon>
        <taxon>Mentheae</taxon>
        <taxon>Salviinae</taxon>
        <taxon>Salvia</taxon>
        <taxon>Salvia subgen. Calosphace</taxon>
        <taxon>core Calosphace</taxon>
    </lineage>
</organism>